<dbReference type="GO" id="GO:0003729">
    <property type="term" value="F:mRNA binding"/>
    <property type="evidence" value="ECO:0007669"/>
    <property type="project" value="UniProtKB-ARBA"/>
</dbReference>
<evidence type="ECO:0000313" key="3">
    <source>
        <dbReference type="EMBL" id="KGN56155.1"/>
    </source>
</evidence>
<dbReference type="GO" id="GO:0005737">
    <property type="term" value="C:cytoplasm"/>
    <property type="evidence" value="ECO:0000318"/>
    <property type="project" value="GO_Central"/>
</dbReference>
<feature type="domain" description="Ubiquitin-like" evidence="2">
    <location>
        <begin position="23"/>
        <end position="100"/>
    </location>
</feature>
<dbReference type="InterPro" id="IPR050158">
    <property type="entry name" value="Ubiquitin_ubiquitin-like"/>
</dbReference>
<dbReference type="PROSITE" id="PS50053">
    <property type="entry name" value="UBIQUITIN_2"/>
    <property type="match status" value="1"/>
</dbReference>
<dbReference type="PANTHER" id="PTHR10666">
    <property type="entry name" value="UBIQUITIN"/>
    <property type="match status" value="1"/>
</dbReference>
<evidence type="ECO:0000256" key="1">
    <source>
        <dbReference type="ARBA" id="ARBA00022499"/>
    </source>
</evidence>
<sequence>MFIAMNANLRSRWLRRKLWPEPTEIFVKLTNGNTIAIKVSIFIRTDGLKVKLYEKEGYLPSNIRFIYAGKMLEDGRSLSLSDYNITDGSTILASLRLCGC</sequence>
<evidence type="ECO:0000259" key="2">
    <source>
        <dbReference type="PROSITE" id="PS50053"/>
    </source>
</evidence>
<dbReference type="GO" id="GO:0016567">
    <property type="term" value="P:protein ubiquitination"/>
    <property type="evidence" value="ECO:0000318"/>
    <property type="project" value="GO_Central"/>
</dbReference>
<keyword evidence="1" id="KW-1017">Isopeptide bond</keyword>
<dbReference type="InterPro" id="IPR029071">
    <property type="entry name" value="Ubiquitin-like_domsf"/>
</dbReference>
<dbReference type="AlphaFoldDB" id="A0A0A0L2G3"/>
<dbReference type="InterPro" id="IPR000626">
    <property type="entry name" value="Ubiquitin-like_dom"/>
</dbReference>
<accession>A0A0A0L2G3</accession>
<reference evidence="3 4" key="2">
    <citation type="journal article" date="2009" name="PLoS ONE">
        <title>An integrated genetic and cytogenetic map of the cucumber genome.</title>
        <authorList>
            <person name="Ren Y."/>
            <person name="Zhang Z."/>
            <person name="Liu J."/>
            <person name="Staub J.E."/>
            <person name="Han Y."/>
            <person name="Cheng Z."/>
            <person name="Li X."/>
            <person name="Lu J."/>
            <person name="Miao H."/>
            <person name="Kang H."/>
            <person name="Xie B."/>
            <person name="Gu X."/>
            <person name="Wang X."/>
            <person name="Du Y."/>
            <person name="Jin W."/>
            <person name="Huang S."/>
        </authorList>
    </citation>
    <scope>NUCLEOTIDE SEQUENCE [LARGE SCALE GENOMIC DNA]</scope>
    <source>
        <strain evidence="4">cv. 9930</strain>
    </source>
</reference>
<name>A0A0A0L2G3_CUCSA</name>
<reference evidence="3 4" key="1">
    <citation type="journal article" date="2009" name="Nat. Genet.">
        <title>The genome of the cucumber, Cucumis sativus L.</title>
        <authorList>
            <person name="Huang S."/>
            <person name="Li R."/>
            <person name="Zhang Z."/>
            <person name="Li L."/>
            <person name="Gu X."/>
            <person name="Fan W."/>
            <person name="Lucas W.J."/>
            <person name="Wang X."/>
            <person name="Xie B."/>
            <person name="Ni P."/>
            <person name="Ren Y."/>
            <person name="Zhu H."/>
            <person name="Li J."/>
            <person name="Lin K."/>
            <person name="Jin W."/>
            <person name="Fei Z."/>
            <person name="Li G."/>
            <person name="Staub J."/>
            <person name="Kilian A."/>
            <person name="van der Vossen E.A."/>
            <person name="Wu Y."/>
            <person name="Guo J."/>
            <person name="He J."/>
            <person name="Jia Z."/>
            <person name="Ren Y."/>
            <person name="Tian G."/>
            <person name="Lu Y."/>
            <person name="Ruan J."/>
            <person name="Qian W."/>
            <person name="Wang M."/>
            <person name="Huang Q."/>
            <person name="Li B."/>
            <person name="Xuan Z."/>
            <person name="Cao J."/>
            <person name="Asan"/>
            <person name="Wu Z."/>
            <person name="Zhang J."/>
            <person name="Cai Q."/>
            <person name="Bai Y."/>
            <person name="Zhao B."/>
            <person name="Han Y."/>
            <person name="Li Y."/>
            <person name="Li X."/>
            <person name="Wang S."/>
            <person name="Shi Q."/>
            <person name="Liu S."/>
            <person name="Cho W.K."/>
            <person name="Kim J.Y."/>
            <person name="Xu Y."/>
            <person name="Heller-Uszynska K."/>
            <person name="Miao H."/>
            <person name="Cheng Z."/>
            <person name="Zhang S."/>
            <person name="Wu J."/>
            <person name="Yang Y."/>
            <person name="Kang H."/>
            <person name="Li M."/>
            <person name="Liang H."/>
            <person name="Ren X."/>
            <person name="Shi Z."/>
            <person name="Wen M."/>
            <person name="Jian M."/>
            <person name="Yang H."/>
            <person name="Zhang G."/>
            <person name="Yang Z."/>
            <person name="Chen R."/>
            <person name="Liu S."/>
            <person name="Li J."/>
            <person name="Ma L."/>
            <person name="Liu H."/>
            <person name="Zhou Y."/>
            <person name="Zhao J."/>
            <person name="Fang X."/>
            <person name="Li G."/>
            <person name="Fang L."/>
            <person name="Li Y."/>
            <person name="Liu D."/>
            <person name="Zheng H."/>
            <person name="Zhang Y."/>
            <person name="Qin N."/>
            <person name="Li Z."/>
            <person name="Yang G."/>
            <person name="Yang S."/>
            <person name="Bolund L."/>
            <person name="Kristiansen K."/>
            <person name="Zheng H."/>
            <person name="Li S."/>
            <person name="Zhang X."/>
            <person name="Yang H."/>
            <person name="Wang J."/>
            <person name="Sun R."/>
            <person name="Zhang B."/>
            <person name="Jiang S."/>
            <person name="Wang J."/>
            <person name="Du Y."/>
            <person name="Li S."/>
        </authorList>
    </citation>
    <scope>NUCLEOTIDE SEQUENCE [LARGE SCALE GENOMIC DNA]</scope>
    <source>
        <strain evidence="4">cv. 9930</strain>
    </source>
</reference>
<dbReference type="STRING" id="3659.A0A0A0L2G3"/>
<dbReference type="GO" id="GO:0005634">
    <property type="term" value="C:nucleus"/>
    <property type="evidence" value="ECO:0000318"/>
    <property type="project" value="GO_Central"/>
</dbReference>
<dbReference type="GO" id="GO:0031386">
    <property type="term" value="F:protein tag activity"/>
    <property type="evidence" value="ECO:0000318"/>
    <property type="project" value="GO_Central"/>
</dbReference>
<reference evidence="3 4" key="3">
    <citation type="journal article" date="2010" name="BMC Genomics">
        <title>Transcriptome sequencing and comparative analysis of cucumber flowers with different sex types.</title>
        <authorList>
            <person name="Guo S."/>
            <person name="Zheng Y."/>
            <person name="Joung J.G."/>
            <person name="Liu S."/>
            <person name="Zhang Z."/>
            <person name="Crasta O.R."/>
            <person name="Sobral B.W."/>
            <person name="Xu Y."/>
            <person name="Huang S."/>
            <person name="Fei Z."/>
        </authorList>
    </citation>
    <scope>NUCLEOTIDE SEQUENCE [LARGE SCALE GENOMIC DNA]</scope>
    <source>
        <strain evidence="4">cv. 9930</strain>
    </source>
</reference>
<reference evidence="3 4" key="4">
    <citation type="journal article" date="2011" name="BMC Genomics">
        <title>RNA-Seq improves annotation of protein-coding genes in the cucumber genome.</title>
        <authorList>
            <person name="Li Z."/>
            <person name="Zhang Z."/>
            <person name="Yan P."/>
            <person name="Huang S."/>
            <person name="Fei Z."/>
            <person name="Lin K."/>
        </authorList>
    </citation>
    <scope>NUCLEOTIDE SEQUENCE [LARGE SCALE GENOMIC DNA]</scope>
    <source>
        <strain evidence="4">cv. 9930</strain>
    </source>
</reference>
<gene>
    <name evidence="3" type="ORF">Csa_3G080330</name>
</gene>
<dbReference type="Gramene" id="KGN56155">
    <property type="protein sequence ID" value="KGN56155"/>
    <property type="gene ID" value="Csa_3G080330"/>
</dbReference>
<proteinExistence type="predicted"/>
<organism evidence="3 4">
    <name type="scientific">Cucumis sativus</name>
    <name type="common">Cucumber</name>
    <dbReference type="NCBI Taxonomy" id="3659"/>
    <lineage>
        <taxon>Eukaryota</taxon>
        <taxon>Viridiplantae</taxon>
        <taxon>Streptophyta</taxon>
        <taxon>Embryophyta</taxon>
        <taxon>Tracheophyta</taxon>
        <taxon>Spermatophyta</taxon>
        <taxon>Magnoliopsida</taxon>
        <taxon>eudicotyledons</taxon>
        <taxon>Gunneridae</taxon>
        <taxon>Pentapetalae</taxon>
        <taxon>rosids</taxon>
        <taxon>fabids</taxon>
        <taxon>Cucurbitales</taxon>
        <taxon>Cucurbitaceae</taxon>
        <taxon>Benincaseae</taxon>
        <taxon>Cucumis</taxon>
    </lineage>
</organism>
<dbReference type="SUPFAM" id="SSF54236">
    <property type="entry name" value="Ubiquitin-like"/>
    <property type="match status" value="1"/>
</dbReference>
<dbReference type="SMART" id="SM00213">
    <property type="entry name" value="UBQ"/>
    <property type="match status" value="1"/>
</dbReference>
<keyword evidence="4" id="KW-1185">Reference proteome</keyword>
<dbReference type="GO" id="GO:0019941">
    <property type="term" value="P:modification-dependent protein catabolic process"/>
    <property type="evidence" value="ECO:0000318"/>
    <property type="project" value="GO_Central"/>
</dbReference>
<protein>
    <recommendedName>
        <fullName evidence="2">Ubiquitin-like domain-containing protein</fullName>
    </recommendedName>
</protein>
<dbReference type="EMBL" id="CM002924">
    <property type="protein sequence ID" value="KGN56155.1"/>
    <property type="molecule type" value="Genomic_DNA"/>
</dbReference>
<dbReference type="Pfam" id="PF00240">
    <property type="entry name" value="ubiquitin"/>
    <property type="match status" value="1"/>
</dbReference>
<dbReference type="GO" id="GO:0031625">
    <property type="term" value="F:ubiquitin protein ligase binding"/>
    <property type="evidence" value="ECO:0000318"/>
    <property type="project" value="GO_Central"/>
</dbReference>
<evidence type="ECO:0000313" key="4">
    <source>
        <dbReference type="Proteomes" id="UP000029981"/>
    </source>
</evidence>
<dbReference type="Gene3D" id="3.10.20.90">
    <property type="entry name" value="Phosphatidylinositol 3-kinase Catalytic Subunit, Chain A, domain 1"/>
    <property type="match status" value="1"/>
</dbReference>
<dbReference type="Proteomes" id="UP000029981">
    <property type="component" value="Chromosome 3"/>
</dbReference>